<dbReference type="AlphaFoldDB" id="M5WPT9"/>
<sequence>MPVKKFKQHIPEEMTLRILHRLPLKSLIRFSCFAKTHYNLAREQQTLSHRLLVSTQTSGLESIDLETRSFGDNSGVRRLSSPFNEPGHLRFLGSCNGLVFVLLEYSALDCDTCHNLTVVVSLFVICSYIEDFLM</sequence>
<dbReference type="Proteomes" id="UP000006882">
    <property type="component" value="Chromosome G6"/>
</dbReference>
<dbReference type="EMBL" id="CM007656">
    <property type="protein sequence ID" value="ONI02687.1"/>
    <property type="molecule type" value="Genomic_DNA"/>
</dbReference>
<evidence type="ECO:0000313" key="1">
    <source>
        <dbReference type="EMBL" id="ONI02687.1"/>
    </source>
</evidence>
<evidence type="ECO:0008006" key="3">
    <source>
        <dbReference type="Google" id="ProtNLM"/>
    </source>
</evidence>
<keyword evidence="2" id="KW-1185">Reference proteome</keyword>
<reference evidence="1 2" key="1">
    <citation type="journal article" date="2013" name="Nat. Genet.">
        <title>The high-quality draft genome of peach (Prunus persica) identifies unique patterns of genetic diversity, domestication and genome evolution.</title>
        <authorList>
            <consortium name="International Peach Genome Initiative"/>
            <person name="Verde I."/>
            <person name="Abbott A.G."/>
            <person name="Scalabrin S."/>
            <person name="Jung S."/>
            <person name="Shu S."/>
            <person name="Marroni F."/>
            <person name="Zhebentyayeva T."/>
            <person name="Dettori M.T."/>
            <person name="Grimwood J."/>
            <person name="Cattonaro F."/>
            <person name="Zuccolo A."/>
            <person name="Rossini L."/>
            <person name="Jenkins J."/>
            <person name="Vendramin E."/>
            <person name="Meisel L.A."/>
            <person name="Decroocq V."/>
            <person name="Sosinski B."/>
            <person name="Prochnik S."/>
            <person name="Mitros T."/>
            <person name="Policriti A."/>
            <person name="Cipriani G."/>
            <person name="Dondini L."/>
            <person name="Ficklin S."/>
            <person name="Goodstein D.M."/>
            <person name="Xuan P."/>
            <person name="Del Fabbro C."/>
            <person name="Aramini V."/>
            <person name="Copetti D."/>
            <person name="Gonzalez S."/>
            <person name="Horner D.S."/>
            <person name="Falchi R."/>
            <person name="Lucas S."/>
            <person name="Mica E."/>
            <person name="Maldonado J."/>
            <person name="Lazzari B."/>
            <person name="Bielenberg D."/>
            <person name="Pirona R."/>
            <person name="Miculan M."/>
            <person name="Barakat A."/>
            <person name="Testolin R."/>
            <person name="Stella A."/>
            <person name="Tartarini S."/>
            <person name="Tonutti P."/>
            <person name="Arus P."/>
            <person name="Orellana A."/>
            <person name="Wells C."/>
            <person name="Main D."/>
            <person name="Vizzotto G."/>
            <person name="Silva H."/>
            <person name="Salamini F."/>
            <person name="Schmutz J."/>
            <person name="Morgante M."/>
            <person name="Rokhsar D.S."/>
        </authorList>
    </citation>
    <scope>NUCLEOTIDE SEQUENCE [LARGE SCALE GENOMIC DNA]</scope>
    <source>
        <strain evidence="2">cv. Nemared</strain>
    </source>
</reference>
<dbReference type="Gramene" id="ONI02687">
    <property type="protein sequence ID" value="ONI02687"/>
    <property type="gene ID" value="PRUPE_6G215100"/>
</dbReference>
<evidence type="ECO:0000313" key="2">
    <source>
        <dbReference type="Proteomes" id="UP000006882"/>
    </source>
</evidence>
<dbReference type="InterPro" id="IPR036047">
    <property type="entry name" value="F-box-like_dom_sf"/>
</dbReference>
<gene>
    <name evidence="1" type="ORF">PRUPE_6G215100</name>
</gene>
<dbReference type="Gene3D" id="1.20.1280.50">
    <property type="match status" value="1"/>
</dbReference>
<name>M5WPT9_PRUPE</name>
<protein>
    <recommendedName>
        <fullName evidence="3">F-box domain-containing protein</fullName>
    </recommendedName>
</protein>
<organism evidence="1 2">
    <name type="scientific">Prunus persica</name>
    <name type="common">Peach</name>
    <name type="synonym">Amygdalus persica</name>
    <dbReference type="NCBI Taxonomy" id="3760"/>
    <lineage>
        <taxon>Eukaryota</taxon>
        <taxon>Viridiplantae</taxon>
        <taxon>Streptophyta</taxon>
        <taxon>Embryophyta</taxon>
        <taxon>Tracheophyta</taxon>
        <taxon>Spermatophyta</taxon>
        <taxon>Magnoliopsida</taxon>
        <taxon>eudicotyledons</taxon>
        <taxon>Gunneridae</taxon>
        <taxon>Pentapetalae</taxon>
        <taxon>rosids</taxon>
        <taxon>fabids</taxon>
        <taxon>Rosales</taxon>
        <taxon>Rosaceae</taxon>
        <taxon>Amygdaloideae</taxon>
        <taxon>Amygdaleae</taxon>
        <taxon>Prunus</taxon>
    </lineage>
</organism>
<accession>M5WPT9</accession>
<dbReference type="HOGENOM" id="CLU_1899789_0_0_1"/>
<proteinExistence type="predicted"/>
<dbReference type="SUPFAM" id="SSF81383">
    <property type="entry name" value="F-box domain"/>
    <property type="match status" value="1"/>
</dbReference>